<dbReference type="SUPFAM" id="SSF58104">
    <property type="entry name" value="Methyl-accepting chemotaxis protein (MCP) signaling domain"/>
    <property type="match status" value="1"/>
</dbReference>
<name>A0A418WEQ6_9PROT</name>
<dbReference type="SMART" id="SM00304">
    <property type="entry name" value="HAMP"/>
    <property type="match status" value="1"/>
</dbReference>
<dbReference type="OrthoDB" id="3378718at2"/>
<feature type="compositionally biased region" description="Basic and acidic residues" evidence="4">
    <location>
        <begin position="262"/>
        <end position="284"/>
    </location>
</feature>
<dbReference type="Proteomes" id="UP000284605">
    <property type="component" value="Unassembled WGS sequence"/>
</dbReference>
<keyword evidence="5" id="KW-1133">Transmembrane helix</keyword>
<keyword evidence="9" id="KW-1185">Reference proteome</keyword>
<dbReference type="GO" id="GO:0016020">
    <property type="term" value="C:membrane"/>
    <property type="evidence" value="ECO:0007669"/>
    <property type="project" value="InterPro"/>
</dbReference>
<dbReference type="Pfam" id="PF00672">
    <property type="entry name" value="HAMP"/>
    <property type="match status" value="1"/>
</dbReference>
<evidence type="ECO:0000256" key="3">
    <source>
        <dbReference type="PROSITE-ProRule" id="PRU00284"/>
    </source>
</evidence>
<evidence type="ECO:0000256" key="2">
    <source>
        <dbReference type="ARBA" id="ARBA00029447"/>
    </source>
</evidence>
<accession>A0A418WEQ6</accession>
<organism evidence="8 9">
    <name type="scientific">Oleomonas cavernae</name>
    <dbReference type="NCBI Taxonomy" id="2320859"/>
    <lineage>
        <taxon>Bacteria</taxon>
        <taxon>Pseudomonadati</taxon>
        <taxon>Pseudomonadota</taxon>
        <taxon>Alphaproteobacteria</taxon>
        <taxon>Acetobacterales</taxon>
        <taxon>Acetobacteraceae</taxon>
        <taxon>Oleomonas</taxon>
    </lineage>
</organism>
<evidence type="ECO:0000313" key="8">
    <source>
        <dbReference type="EMBL" id="RJF88482.1"/>
    </source>
</evidence>
<comment type="caution">
    <text evidence="8">The sequence shown here is derived from an EMBL/GenBank/DDBJ whole genome shotgun (WGS) entry which is preliminary data.</text>
</comment>
<dbReference type="InterPro" id="IPR003660">
    <property type="entry name" value="HAMP_dom"/>
</dbReference>
<feature type="region of interest" description="Disordered" evidence="4">
    <location>
        <begin position="262"/>
        <end position="304"/>
    </location>
</feature>
<feature type="domain" description="Methyl-accepting transducer" evidence="6">
    <location>
        <begin position="325"/>
        <end position="561"/>
    </location>
</feature>
<keyword evidence="1 3" id="KW-0807">Transducer</keyword>
<feature type="domain" description="HAMP" evidence="7">
    <location>
        <begin position="207"/>
        <end position="260"/>
    </location>
</feature>
<protein>
    <submittedName>
        <fullName evidence="8">Methyl-accepting chemotaxis protein</fullName>
    </submittedName>
</protein>
<evidence type="ECO:0000259" key="7">
    <source>
        <dbReference type="PROSITE" id="PS50885"/>
    </source>
</evidence>
<sequence>MRVRAKIYTIVAVLGLTAAAIAGIGVQAIHGLGQESKLLEEAGKRALYAERLDKLVTAVVMESRGIYASETTDQARPFAQNLRQDLDLIDKLFVEWAPIVPEKTRPVLEALMAQAAEFRSFRLETARLGTEVSPAAANAQGNTEANRANRKAFQAQINGALEKILADLKRIEVETSDYADEMRLLSLAVGSVGLLLGVAIAVFIGTRQLARPLGDVTATLKAMAEDRLEVTVPQRKSADEIGEIWTTVEHFLARLREARAARASEEDHRRREDAAEGARREAERQAQAAEQQRMADGLRRAEEQAQRARELAGAVSNFEASIAEVISTLSAAADELSANAGVLTGTARDTTERATSVAAAAEQASTNVQTVASATEELTSSSREIGRQVQQSAELSNQAVCDAQDATGIMQVLERGSDAIGNVVKLIQDIAGQTNLLALNATIEAARAGEAGKGFAVVASEVKSLANQTAKATEDITGQIGEIQTATGKAVDAIARISRQISDMSLVSNTIASAVEQQIAATSEIARNVEQAALGTNEVSSAIQEVQTVATEAGGASSQVLVSAGDLSRQAARLRQEVDRFLVTVKAA</sequence>
<comment type="similarity">
    <text evidence="2">Belongs to the methyl-accepting chemotaxis (MCP) protein family.</text>
</comment>
<dbReference type="Gene3D" id="6.10.340.10">
    <property type="match status" value="1"/>
</dbReference>
<keyword evidence="5" id="KW-0812">Transmembrane</keyword>
<dbReference type="Gene3D" id="1.10.287.950">
    <property type="entry name" value="Methyl-accepting chemotaxis protein"/>
    <property type="match status" value="1"/>
</dbReference>
<dbReference type="EMBL" id="QYUK01000011">
    <property type="protein sequence ID" value="RJF88482.1"/>
    <property type="molecule type" value="Genomic_DNA"/>
</dbReference>
<dbReference type="PANTHER" id="PTHR32089">
    <property type="entry name" value="METHYL-ACCEPTING CHEMOTAXIS PROTEIN MCPB"/>
    <property type="match status" value="1"/>
</dbReference>
<evidence type="ECO:0000259" key="6">
    <source>
        <dbReference type="PROSITE" id="PS50111"/>
    </source>
</evidence>
<evidence type="ECO:0000256" key="4">
    <source>
        <dbReference type="SAM" id="MobiDB-lite"/>
    </source>
</evidence>
<dbReference type="PANTHER" id="PTHR32089:SF112">
    <property type="entry name" value="LYSOZYME-LIKE PROTEIN-RELATED"/>
    <property type="match status" value="1"/>
</dbReference>
<dbReference type="PROSITE" id="PS50885">
    <property type="entry name" value="HAMP"/>
    <property type="match status" value="1"/>
</dbReference>
<dbReference type="PROSITE" id="PS50111">
    <property type="entry name" value="CHEMOTAXIS_TRANSDUC_2"/>
    <property type="match status" value="1"/>
</dbReference>
<dbReference type="RefSeq" id="WP_119779117.1">
    <property type="nucleotide sequence ID" value="NZ_QYUK01000011.1"/>
</dbReference>
<dbReference type="InterPro" id="IPR004089">
    <property type="entry name" value="MCPsignal_dom"/>
</dbReference>
<gene>
    <name evidence="8" type="ORF">D3874_16900</name>
</gene>
<feature type="transmembrane region" description="Helical" evidence="5">
    <location>
        <begin position="7"/>
        <end position="29"/>
    </location>
</feature>
<evidence type="ECO:0000256" key="1">
    <source>
        <dbReference type="ARBA" id="ARBA00023224"/>
    </source>
</evidence>
<feature type="compositionally biased region" description="Low complexity" evidence="4">
    <location>
        <begin position="285"/>
        <end position="295"/>
    </location>
</feature>
<proteinExistence type="inferred from homology"/>
<reference evidence="8 9" key="1">
    <citation type="submission" date="2018-09" db="EMBL/GenBank/DDBJ databases">
        <authorList>
            <person name="Zhu H."/>
        </authorList>
    </citation>
    <scope>NUCLEOTIDE SEQUENCE [LARGE SCALE GENOMIC DNA]</scope>
    <source>
        <strain evidence="8 9">K1W22B-8</strain>
    </source>
</reference>
<evidence type="ECO:0000256" key="5">
    <source>
        <dbReference type="SAM" id="Phobius"/>
    </source>
</evidence>
<dbReference type="GO" id="GO:0007165">
    <property type="term" value="P:signal transduction"/>
    <property type="evidence" value="ECO:0007669"/>
    <property type="project" value="UniProtKB-KW"/>
</dbReference>
<keyword evidence="5" id="KW-0472">Membrane</keyword>
<evidence type="ECO:0000313" key="9">
    <source>
        <dbReference type="Proteomes" id="UP000284605"/>
    </source>
</evidence>
<dbReference type="Pfam" id="PF00015">
    <property type="entry name" value="MCPsignal"/>
    <property type="match status" value="1"/>
</dbReference>
<dbReference type="AlphaFoldDB" id="A0A418WEQ6"/>
<dbReference type="SMART" id="SM00283">
    <property type="entry name" value="MA"/>
    <property type="match status" value="1"/>
</dbReference>